<comment type="caution">
    <text evidence="1">The sequence shown here is derived from an EMBL/GenBank/DDBJ whole genome shotgun (WGS) entry which is preliminary data.</text>
</comment>
<proteinExistence type="predicted"/>
<protein>
    <submittedName>
        <fullName evidence="1">Uncharacterized protein</fullName>
    </submittedName>
</protein>
<dbReference type="Proteomes" id="UP001283361">
    <property type="component" value="Unassembled WGS sequence"/>
</dbReference>
<keyword evidence="2" id="KW-1185">Reference proteome</keyword>
<name>A0AAE0ZIA4_9GAST</name>
<accession>A0AAE0ZIA4</accession>
<evidence type="ECO:0000313" key="1">
    <source>
        <dbReference type="EMBL" id="KAK3769416.1"/>
    </source>
</evidence>
<sequence>MERWEGSEKKIRNHDQTLRYLSIWIKRCPQIGSDILGRWSKVKAVKGYTTAKVKNISTIHQFIPLSLFPSCLSPNKWTPFCDPYLPGLTPAILADVISNTASVQTLELPGNGFPDSACDVMVHCPGPSRTCNHGSRLLQSQVTTPR</sequence>
<gene>
    <name evidence="1" type="ORF">RRG08_009568</name>
</gene>
<organism evidence="1 2">
    <name type="scientific">Elysia crispata</name>
    <name type="common">lettuce slug</name>
    <dbReference type="NCBI Taxonomy" id="231223"/>
    <lineage>
        <taxon>Eukaryota</taxon>
        <taxon>Metazoa</taxon>
        <taxon>Spiralia</taxon>
        <taxon>Lophotrochozoa</taxon>
        <taxon>Mollusca</taxon>
        <taxon>Gastropoda</taxon>
        <taxon>Heterobranchia</taxon>
        <taxon>Euthyneura</taxon>
        <taxon>Panpulmonata</taxon>
        <taxon>Sacoglossa</taxon>
        <taxon>Placobranchoidea</taxon>
        <taxon>Plakobranchidae</taxon>
        <taxon>Elysia</taxon>
    </lineage>
</organism>
<dbReference type="EMBL" id="JAWDGP010003930">
    <property type="protein sequence ID" value="KAK3769416.1"/>
    <property type="molecule type" value="Genomic_DNA"/>
</dbReference>
<dbReference type="AlphaFoldDB" id="A0AAE0ZIA4"/>
<evidence type="ECO:0000313" key="2">
    <source>
        <dbReference type="Proteomes" id="UP001283361"/>
    </source>
</evidence>
<reference evidence="1" key="1">
    <citation type="journal article" date="2023" name="G3 (Bethesda)">
        <title>A reference genome for the long-term kleptoplast-retaining sea slug Elysia crispata morphotype clarki.</title>
        <authorList>
            <person name="Eastman K.E."/>
            <person name="Pendleton A.L."/>
            <person name="Shaikh M.A."/>
            <person name="Suttiyut T."/>
            <person name="Ogas R."/>
            <person name="Tomko P."/>
            <person name="Gavelis G."/>
            <person name="Widhalm J.R."/>
            <person name="Wisecaver J.H."/>
        </authorList>
    </citation>
    <scope>NUCLEOTIDE SEQUENCE</scope>
    <source>
        <strain evidence="1">ECLA1</strain>
    </source>
</reference>